<dbReference type="EMBL" id="KQ990540">
    <property type="protein sequence ID" value="KZV53107.1"/>
    <property type="molecule type" value="Genomic_DNA"/>
</dbReference>
<gene>
    <name evidence="2" type="ORF">F511_05683</name>
</gene>
<dbReference type="AlphaFoldDB" id="A0A2Z7D324"/>
<proteinExistence type="predicted"/>
<name>A0A2Z7D324_9LAMI</name>
<feature type="region of interest" description="Disordered" evidence="1">
    <location>
        <begin position="47"/>
        <end position="85"/>
    </location>
</feature>
<dbReference type="Proteomes" id="UP000250235">
    <property type="component" value="Unassembled WGS sequence"/>
</dbReference>
<feature type="region of interest" description="Disordered" evidence="1">
    <location>
        <begin position="304"/>
        <end position="330"/>
    </location>
</feature>
<organism evidence="2 3">
    <name type="scientific">Dorcoceras hygrometricum</name>
    <dbReference type="NCBI Taxonomy" id="472368"/>
    <lineage>
        <taxon>Eukaryota</taxon>
        <taxon>Viridiplantae</taxon>
        <taxon>Streptophyta</taxon>
        <taxon>Embryophyta</taxon>
        <taxon>Tracheophyta</taxon>
        <taxon>Spermatophyta</taxon>
        <taxon>Magnoliopsida</taxon>
        <taxon>eudicotyledons</taxon>
        <taxon>Gunneridae</taxon>
        <taxon>Pentapetalae</taxon>
        <taxon>asterids</taxon>
        <taxon>lamiids</taxon>
        <taxon>Lamiales</taxon>
        <taxon>Gesneriaceae</taxon>
        <taxon>Didymocarpoideae</taxon>
        <taxon>Trichosporeae</taxon>
        <taxon>Loxocarpinae</taxon>
        <taxon>Dorcoceras</taxon>
    </lineage>
</organism>
<feature type="compositionally biased region" description="Low complexity" evidence="1">
    <location>
        <begin position="54"/>
        <end position="65"/>
    </location>
</feature>
<evidence type="ECO:0000313" key="3">
    <source>
        <dbReference type="Proteomes" id="UP000250235"/>
    </source>
</evidence>
<evidence type="ECO:0000256" key="1">
    <source>
        <dbReference type="SAM" id="MobiDB-lite"/>
    </source>
</evidence>
<accession>A0A2Z7D324</accession>
<reference evidence="2 3" key="1">
    <citation type="journal article" date="2015" name="Proc. Natl. Acad. Sci. U.S.A.">
        <title>The resurrection genome of Boea hygrometrica: A blueprint for survival of dehydration.</title>
        <authorList>
            <person name="Xiao L."/>
            <person name="Yang G."/>
            <person name="Zhang L."/>
            <person name="Yang X."/>
            <person name="Zhao S."/>
            <person name="Ji Z."/>
            <person name="Zhou Q."/>
            <person name="Hu M."/>
            <person name="Wang Y."/>
            <person name="Chen M."/>
            <person name="Xu Y."/>
            <person name="Jin H."/>
            <person name="Xiao X."/>
            <person name="Hu G."/>
            <person name="Bao F."/>
            <person name="Hu Y."/>
            <person name="Wan P."/>
            <person name="Li L."/>
            <person name="Deng X."/>
            <person name="Kuang T."/>
            <person name="Xiang C."/>
            <person name="Zhu J.K."/>
            <person name="Oliver M.J."/>
            <person name="He Y."/>
        </authorList>
    </citation>
    <scope>NUCLEOTIDE SEQUENCE [LARGE SCALE GENOMIC DNA]</scope>
    <source>
        <strain evidence="3">cv. XS01</strain>
    </source>
</reference>
<sequence>MNYRKRVRPWLNQDRTASMQRASVVTFGASCVCYGLWHEPWLVQTGTQRNGDRPAGAPLGPAWLPEDPASGQHRPKTQKQENKYEVKPQYEELSKQLIMLHAIINAMKCIRSIKDWIARPVYQLANHLSQPLYPHGVSTGEIIDSQGTAQPIEASQPSPATAITVETPWNSNLYQESCSNSYLQQLISTSTDSQGTAQPIEASQPSPATAITVETPWNSNLYQVSNNQLNLNSTSKVLRSSSITQLPNPTEYFSTLKRGLNLARNYLPKSAQHPKNALPDFSRNLRTPAASRSIPQVVLQSLMGNNRKIKPQGVQRHPNRRKQRLESTKI</sequence>
<protein>
    <submittedName>
        <fullName evidence="2">Uncharacterized protein</fullName>
    </submittedName>
</protein>
<evidence type="ECO:0000313" key="2">
    <source>
        <dbReference type="EMBL" id="KZV53107.1"/>
    </source>
</evidence>
<keyword evidence="3" id="KW-1185">Reference proteome</keyword>